<evidence type="ECO:0000256" key="3">
    <source>
        <dbReference type="ARBA" id="ARBA00022729"/>
    </source>
</evidence>
<evidence type="ECO:0000256" key="5">
    <source>
        <dbReference type="ARBA" id="ARBA00023237"/>
    </source>
</evidence>
<keyword evidence="9" id="KW-1185">Reference proteome</keyword>
<organism evidence="8 9">
    <name type="scientific">Marinifilum caeruleilacunae</name>
    <dbReference type="NCBI Taxonomy" id="2499076"/>
    <lineage>
        <taxon>Bacteria</taxon>
        <taxon>Pseudomonadati</taxon>
        <taxon>Bacteroidota</taxon>
        <taxon>Bacteroidia</taxon>
        <taxon>Marinilabiliales</taxon>
        <taxon>Marinifilaceae</taxon>
    </lineage>
</organism>
<feature type="domain" description="SusD-like N-terminal" evidence="7">
    <location>
        <begin position="100"/>
        <end position="241"/>
    </location>
</feature>
<evidence type="ECO:0000313" key="8">
    <source>
        <dbReference type="EMBL" id="NOU59542.1"/>
    </source>
</evidence>
<gene>
    <name evidence="8" type="ORF">ELS83_06905</name>
</gene>
<protein>
    <submittedName>
        <fullName evidence="8">RagB/SusD family nutrient uptake outer membrane protein</fullName>
    </submittedName>
</protein>
<sequence length="475" mass="52423">MLNLILCKMMKNVKYILPILLAVIFVFPACDNELDLVPEDDVSQNVIFTTSQGAQLAVLGLYSKCQDDDVLNGTPQSMGEWHADNVRFVGSFPTFLQVRDYTILANNTSIQEVWRDCFEVVMAANFVIDGVPALEEAGFEEADKNSLIAEARFMRALIYFNMANWFSAPIQQDNGSNDCLPIVDFIFTGSTTEFEIPRSSLSEVHAFIAADLDFAIANLSGTDRTMATRGAAQALKARLHLYRGEWSDAATLANTVIGDSNFELAGDYSFFQNEGSKEHIFTLVNTAADGQNSGEGFSGLFNPSPEGRGDAPFSDYLINAFDTDNDLRFTTLTEQGPDAQNTNSFFTTKYVDGITNADNAPVIRITEMYLTRAEANFRAGSSTGAAPLDDINLLRSRAGLADLSALSLDDILDERRKELCFEGHRRMDLLRNELGLRPSGDPNFADAAFGANKTIWPIPTRERDLNPLFTQNPGY</sequence>
<accession>A0ABX1WU58</accession>
<dbReference type="Gene3D" id="1.25.40.390">
    <property type="match status" value="1"/>
</dbReference>
<keyword evidence="3" id="KW-0732">Signal</keyword>
<comment type="caution">
    <text evidence="8">The sequence shown here is derived from an EMBL/GenBank/DDBJ whole genome shotgun (WGS) entry which is preliminary data.</text>
</comment>
<comment type="subcellular location">
    <subcellularLocation>
        <location evidence="1">Cell outer membrane</location>
    </subcellularLocation>
</comment>
<keyword evidence="4" id="KW-0472">Membrane</keyword>
<dbReference type="InterPro" id="IPR033985">
    <property type="entry name" value="SusD-like_N"/>
</dbReference>
<dbReference type="EMBL" id="RZNH01000008">
    <property type="protein sequence ID" value="NOU59542.1"/>
    <property type="molecule type" value="Genomic_DNA"/>
</dbReference>
<reference evidence="8 9" key="1">
    <citation type="submission" date="2018-12" db="EMBL/GenBank/DDBJ databases">
        <title>Marinifilum JC070 sp. nov., a marine bacterium isolated from Yongle Blue Hole in the South China Sea.</title>
        <authorList>
            <person name="Fu T."/>
        </authorList>
    </citation>
    <scope>NUCLEOTIDE SEQUENCE [LARGE SCALE GENOMIC DNA]</scope>
    <source>
        <strain evidence="8 9">JC070</strain>
    </source>
</reference>
<name>A0ABX1WU58_9BACT</name>
<dbReference type="InterPro" id="IPR012944">
    <property type="entry name" value="SusD_RagB_dom"/>
</dbReference>
<keyword evidence="5" id="KW-0998">Cell outer membrane</keyword>
<feature type="domain" description="RagB/SusD" evidence="6">
    <location>
        <begin position="334"/>
        <end position="475"/>
    </location>
</feature>
<evidence type="ECO:0000256" key="4">
    <source>
        <dbReference type="ARBA" id="ARBA00023136"/>
    </source>
</evidence>
<dbReference type="Proteomes" id="UP000732105">
    <property type="component" value="Unassembled WGS sequence"/>
</dbReference>
<dbReference type="Pfam" id="PF07980">
    <property type="entry name" value="SusD_RagB"/>
    <property type="match status" value="1"/>
</dbReference>
<evidence type="ECO:0000256" key="2">
    <source>
        <dbReference type="ARBA" id="ARBA00006275"/>
    </source>
</evidence>
<evidence type="ECO:0000256" key="1">
    <source>
        <dbReference type="ARBA" id="ARBA00004442"/>
    </source>
</evidence>
<dbReference type="CDD" id="cd08977">
    <property type="entry name" value="SusD"/>
    <property type="match status" value="1"/>
</dbReference>
<evidence type="ECO:0000259" key="6">
    <source>
        <dbReference type="Pfam" id="PF07980"/>
    </source>
</evidence>
<dbReference type="SUPFAM" id="SSF48452">
    <property type="entry name" value="TPR-like"/>
    <property type="match status" value="1"/>
</dbReference>
<evidence type="ECO:0000259" key="7">
    <source>
        <dbReference type="Pfam" id="PF14322"/>
    </source>
</evidence>
<comment type="similarity">
    <text evidence="2">Belongs to the SusD family.</text>
</comment>
<dbReference type="Pfam" id="PF14322">
    <property type="entry name" value="SusD-like_3"/>
    <property type="match status" value="1"/>
</dbReference>
<proteinExistence type="inferred from homology"/>
<dbReference type="InterPro" id="IPR011990">
    <property type="entry name" value="TPR-like_helical_dom_sf"/>
</dbReference>
<evidence type="ECO:0000313" key="9">
    <source>
        <dbReference type="Proteomes" id="UP000732105"/>
    </source>
</evidence>